<evidence type="ECO:0000313" key="2">
    <source>
        <dbReference type="Proteomes" id="UP000054270"/>
    </source>
</evidence>
<dbReference type="Proteomes" id="UP000054270">
    <property type="component" value="Unassembled WGS sequence"/>
</dbReference>
<proteinExistence type="predicted"/>
<dbReference type="OrthoDB" id="3057786at2759"/>
<gene>
    <name evidence="1" type="ORF">HYPSUDRAFT_44991</name>
</gene>
<protein>
    <submittedName>
        <fullName evidence="1">Uncharacterized protein</fullName>
    </submittedName>
</protein>
<dbReference type="AlphaFoldDB" id="A0A0D2PEN3"/>
<sequence length="150" mass="17457">MAGVAFGGAALSGGFALAAAGYQTSTGFAARHETTHAQQIETTKRYISEFEDAYRRDEVSEEDWKQYLAIRDKARESEKVYKDSINVYKAESTFKFIRKWKLRSQVRNNKKKLRQSNRLLRSHYDVRLPNLSQGRSTEFLFYPELFIRCI</sequence>
<dbReference type="EMBL" id="KN817586">
    <property type="protein sequence ID" value="KJA18635.1"/>
    <property type="molecule type" value="Genomic_DNA"/>
</dbReference>
<name>A0A0D2PEN3_HYPSF</name>
<reference evidence="2" key="1">
    <citation type="submission" date="2014-04" db="EMBL/GenBank/DDBJ databases">
        <title>Evolutionary Origins and Diversification of the Mycorrhizal Mutualists.</title>
        <authorList>
            <consortium name="DOE Joint Genome Institute"/>
            <consortium name="Mycorrhizal Genomics Consortium"/>
            <person name="Kohler A."/>
            <person name="Kuo A."/>
            <person name="Nagy L.G."/>
            <person name="Floudas D."/>
            <person name="Copeland A."/>
            <person name="Barry K.W."/>
            <person name="Cichocki N."/>
            <person name="Veneault-Fourrey C."/>
            <person name="LaButti K."/>
            <person name="Lindquist E.A."/>
            <person name="Lipzen A."/>
            <person name="Lundell T."/>
            <person name="Morin E."/>
            <person name="Murat C."/>
            <person name="Riley R."/>
            <person name="Ohm R."/>
            <person name="Sun H."/>
            <person name="Tunlid A."/>
            <person name="Henrissat B."/>
            <person name="Grigoriev I.V."/>
            <person name="Hibbett D.S."/>
            <person name="Martin F."/>
        </authorList>
    </citation>
    <scope>NUCLEOTIDE SEQUENCE [LARGE SCALE GENOMIC DNA]</scope>
    <source>
        <strain evidence="2">FD-334 SS-4</strain>
    </source>
</reference>
<keyword evidence="2" id="KW-1185">Reference proteome</keyword>
<organism evidence="1 2">
    <name type="scientific">Hypholoma sublateritium (strain FD-334 SS-4)</name>
    <dbReference type="NCBI Taxonomy" id="945553"/>
    <lineage>
        <taxon>Eukaryota</taxon>
        <taxon>Fungi</taxon>
        <taxon>Dikarya</taxon>
        <taxon>Basidiomycota</taxon>
        <taxon>Agaricomycotina</taxon>
        <taxon>Agaricomycetes</taxon>
        <taxon>Agaricomycetidae</taxon>
        <taxon>Agaricales</taxon>
        <taxon>Agaricineae</taxon>
        <taxon>Strophariaceae</taxon>
        <taxon>Hypholoma</taxon>
    </lineage>
</organism>
<evidence type="ECO:0000313" key="1">
    <source>
        <dbReference type="EMBL" id="KJA18635.1"/>
    </source>
</evidence>
<accession>A0A0D2PEN3</accession>